<reference evidence="1 2" key="1">
    <citation type="journal article" date="2016" name="Genome Announc.">
        <title>Draft Genome Sequence of the Thermotolerant Cyanobacterium Desertifilum sp. IPPAS B-1220.</title>
        <authorList>
            <person name="Mironov K.S."/>
            <person name="Sinetova M.A."/>
            <person name="Bolatkhan K."/>
            <person name="Zayadan B.K."/>
            <person name="Ustinova V.V."/>
            <person name="Kupriyanova E.V."/>
            <person name="Skrypnik A.N."/>
            <person name="Gogoleva N.E."/>
            <person name="Gogolev Y.V."/>
            <person name="Los D.A."/>
        </authorList>
    </citation>
    <scope>NUCLEOTIDE SEQUENCE [LARGE SCALE GENOMIC DNA]</scope>
    <source>
        <strain evidence="1 2">IPPAS B-1220</strain>
    </source>
</reference>
<proteinExistence type="predicted"/>
<evidence type="ECO:0000313" key="1">
    <source>
        <dbReference type="EMBL" id="XPM65688.1"/>
    </source>
</evidence>
<dbReference type="EMBL" id="CP182909">
    <property type="protein sequence ID" value="XPM65688.1"/>
    <property type="molecule type" value="Genomic_DNA"/>
</dbReference>
<keyword evidence="2" id="KW-1185">Reference proteome</keyword>
<evidence type="ECO:0000313" key="2">
    <source>
        <dbReference type="Proteomes" id="UP000095472"/>
    </source>
</evidence>
<organism evidence="1 2">
    <name type="scientific">Desertifilum tharense IPPAS B-1220</name>
    <dbReference type="NCBI Taxonomy" id="1781255"/>
    <lineage>
        <taxon>Bacteria</taxon>
        <taxon>Bacillati</taxon>
        <taxon>Cyanobacteriota</taxon>
        <taxon>Cyanophyceae</taxon>
        <taxon>Desertifilales</taxon>
        <taxon>Desertifilaceae</taxon>
        <taxon>Desertifilum</taxon>
    </lineage>
</organism>
<dbReference type="Proteomes" id="UP000095472">
    <property type="component" value="Chromosome"/>
</dbReference>
<sequence length="63" mass="7040">MGKKRMGRWGDGGKKGVGGRGGWENLIIIHSALSTQHLETELGTFFSLLTRNSERRRELGIRS</sequence>
<protein>
    <submittedName>
        <fullName evidence="1">Uncharacterized protein</fullName>
    </submittedName>
</protein>
<gene>
    <name evidence="1" type="ORF">BH720_008805</name>
</gene>
<name>A0ACD5GXV2_9CYAN</name>
<accession>A0ACD5GXV2</accession>